<proteinExistence type="inferred from homology"/>
<evidence type="ECO:0000256" key="3">
    <source>
        <dbReference type="ARBA" id="ARBA00022722"/>
    </source>
</evidence>
<dbReference type="GO" id="GO:0016788">
    <property type="term" value="F:hydrolase activity, acting on ester bonds"/>
    <property type="evidence" value="ECO:0007669"/>
    <property type="project" value="InterPro"/>
</dbReference>
<keyword evidence="5 7" id="KW-0378">Hydrolase</keyword>
<keyword evidence="7" id="KW-0800">Toxin</keyword>
<feature type="domain" description="PIN" evidence="8">
    <location>
        <begin position="9"/>
        <end position="135"/>
    </location>
</feature>
<comment type="similarity">
    <text evidence="7">Belongs to the PINc/VapC protein family.</text>
</comment>
<sequence>MSETFGVDVLVHATHRGSAFHETARVLVERFLTGPGLVYLLWPVAAEYLRIVTHPALLDVPLAPGAAAGNIGQFVSRAHVRTVGEGEDFWGVYRRVADVVQPRGGLVSQAHIVALMHQHGIATIWTRDRDFRKFEGITVRDPFAG</sequence>
<organism evidence="9 10">
    <name type="scientific">Mycobacterium attenuatum</name>
    <dbReference type="NCBI Taxonomy" id="2341086"/>
    <lineage>
        <taxon>Bacteria</taxon>
        <taxon>Bacillati</taxon>
        <taxon>Actinomycetota</taxon>
        <taxon>Actinomycetes</taxon>
        <taxon>Mycobacteriales</taxon>
        <taxon>Mycobacteriaceae</taxon>
        <taxon>Mycobacterium</taxon>
    </lineage>
</organism>
<dbReference type="AlphaFoldDB" id="A0A498QEA4"/>
<reference evidence="9 10" key="1">
    <citation type="submission" date="2018-09" db="EMBL/GenBank/DDBJ databases">
        <authorList>
            <person name="Tagini F."/>
        </authorList>
    </citation>
    <scope>NUCLEOTIDE SEQUENCE [LARGE SCALE GENOMIC DNA]</scope>
    <source>
        <strain evidence="9 10">MK136</strain>
    </source>
</reference>
<dbReference type="GO" id="GO:0045926">
    <property type="term" value="P:negative regulation of growth"/>
    <property type="evidence" value="ECO:0007669"/>
    <property type="project" value="UniProtKB-ARBA"/>
</dbReference>
<dbReference type="InterPro" id="IPR022907">
    <property type="entry name" value="VapC_family"/>
</dbReference>
<dbReference type="Pfam" id="PF01850">
    <property type="entry name" value="PIN"/>
    <property type="match status" value="1"/>
</dbReference>
<comment type="cofactor">
    <cofactor evidence="1">
        <name>Mg(2+)</name>
        <dbReference type="ChEBI" id="CHEBI:18420"/>
    </cofactor>
</comment>
<dbReference type="GO" id="GO:0004540">
    <property type="term" value="F:RNA nuclease activity"/>
    <property type="evidence" value="ECO:0007669"/>
    <property type="project" value="InterPro"/>
</dbReference>
<gene>
    <name evidence="7" type="primary">vapC</name>
    <name evidence="9" type="ORF">LAUMK136_05248</name>
</gene>
<dbReference type="NCBIfam" id="TIGR00028">
    <property type="entry name" value="Mtu_PIN_fam"/>
    <property type="match status" value="1"/>
</dbReference>
<keyword evidence="2 7" id="KW-1277">Toxin-antitoxin system</keyword>
<keyword evidence="10" id="KW-1185">Reference proteome</keyword>
<evidence type="ECO:0000256" key="7">
    <source>
        <dbReference type="HAMAP-Rule" id="MF_00265"/>
    </source>
</evidence>
<evidence type="ECO:0000256" key="6">
    <source>
        <dbReference type="ARBA" id="ARBA00022842"/>
    </source>
</evidence>
<evidence type="ECO:0000313" key="10">
    <source>
        <dbReference type="Proteomes" id="UP000273307"/>
    </source>
</evidence>
<dbReference type="InterPro" id="IPR002716">
    <property type="entry name" value="PIN_dom"/>
</dbReference>
<dbReference type="InterPro" id="IPR029060">
    <property type="entry name" value="PIN-like_dom_sf"/>
</dbReference>
<dbReference type="InterPro" id="IPR006226">
    <property type="entry name" value="Mtu_PIN"/>
</dbReference>
<keyword evidence="6" id="KW-0460">Magnesium</keyword>
<dbReference type="EMBL" id="UPHP01000142">
    <property type="protein sequence ID" value="VBA43737.1"/>
    <property type="molecule type" value="Genomic_DNA"/>
</dbReference>
<evidence type="ECO:0000256" key="4">
    <source>
        <dbReference type="ARBA" id="ARBA00022723"/>
    </source>
</evidence>
<dbReference type="Proteomes" id="UP000273307">
    <property type="component" value="Unassembled WGS sequence"/>
</dbReference>
<dbReference type="HAMAP" id="MF_00265">
    <property type="entry name" value="VapC_Nob1"/>
    <property type="match status" value="1"/>
</dbReference>
<dbReference type="OrthoDB" id="556169at2"/>
<accession>A0A498QEA4</accession>
<evidence type="ECO:0000256" key="1">
    <source>
        <dbReference type="ARBA" id="ARBA00001946"/>
    </source>
</evidence>
<comment type="function">
    <text evidence="7">Toxic component of a toxin-antitoxin (TA) system. An RNase.</text>
</comment>
<evidence type="ECO:0000259" key="8">
    <source>
        <dbReference type="Pfam" id="PF01850"/>
    </source>
</evidence>
<evidence type="ECO:0000256" key="2">
    <source>
        <dbReference type="ARBA" id="ARBA00022649"/>
    </source>
</evidence>
<evidence type="ECO:0000256" key="5">
    <source>
        <dbReference type="ARBA" id="ARBA00022801"/>
    </source>
</evidence>
<dbReference type="SUPFAM" id="SSF88723">
    <property type="entry name" value="PIN domain-like"/>
    <property type="match status" value="1"/>
</dbReference>
<dbReference type="GO" id="GO:0046872">
    <property type="term" value="F:metal ion binding"/>
    <property type="evidence" value="ECO:0007669"/>
    <property type="project" value="UniProtKB-KW"/>
</dbReference>
<comment type="caution">
    <text evidence="7">Lacks conserved residue(s) required for the propagation of feature annotation.</text>
</comment>
<evidence type="ECO:0000313" key="9">
    <source>
        <dbReference type="EMBL" id="VBA43737.1"/>
    </source>
</evidence>
<dbReference type="GO" id="GO:0090729">
    <property type="term" value="F:toxin activity"/>
    <property type="evidence" value="ECO:0007669"/>
    <property type="project" value="UniProtKB-KW"/>
</dbReference>
<keyword evidence="3 7" id="KW-0540">Nuclease</keyword>
<dbReference type="EC" id="3.1.-.-" evidence="7"/>
<keyword evidence="4" id="KW-0479">Metal-binding</keyword>
<dbReference type="RefSeq" id="WP_122445147.1">
    <property type="nucleotide sequence ID" value="NZ_UPHP01000142.1"/>
</dbReference>
<protein>
    <recommendedName>
        <fullName evidence="7">Ribonuclease VapC</fullName>
        <shortName evidence="7">RNase VapC</shortName>
        <ecNumber evidence="7">3.1.-.-</ecNumber>
    </recommendedName>
    <alternativeName>
        <fullName evidence="7">Toxin VapC</fullName>
    </alternativeName>
</protein>
<name>A0A498QEA4_9MYCO</name>